<dbReference type="InterPro" id="IPR029066">
    <property type="entry name" value="PLP-binding_barrel"/>
</dbReference>
<reference evidence="3" key="1">
    <citation type="submission" date="2018-05" db="EMBL/GenBank/DDBJ databases">
        <authorList>
            <person name="Lanie J.A."/>
            <person name="Ng W.-L."/>
            <person name="Kazmierczak K.M."/>
            <person name="Andrzejewski T.M."/>
            <person name="Davidsen T.M."/>
            <person name="Wayne K.J."/>
            <person name="Tettelin H."/>
            <person name="Glass J.I."/>
            <person name="Rusch D."/>
            <person name="Podicherti R."/>
            <person name="Tsui H.-C.T."/>
            <person name="Winkler M.E."/>
        </authorList>
    </citation>
    <scope>NUCLEOTIDE SEQUENCE</scope>
</reference>
<dbReference type="Gene3D" id="3.20.20.10">
    <property type="entry name" value="Alanine racemase"/>
    <property type="match status" value="1"/>
</dbReference>
<dbReference type="InterPro" id="IPR001608">
    <property type="entry name" value="Ala_racemase_N"/>
</dbReference>
<feature type="non-terminal residue" evidence="3">
    <location>
        <position position="1"/>
    </location>
</feature>
<dbReference type="PANTHER" id="PTHR10146">
    <property type="entry name" value="PROLINE SYNTHETASE CO-TRANSCRIBED BACTERIAL HOMOLOG PROTEIN"/>
    <property type="match status" value="1"/>
</dbReference>
<accession>A0A382U0G6</accession>
<protein>
    <recommendedName>
        <fullName evidence="2">Alanine racemase N-terminal domain-containing protein</fullName>
    </recommendedName>
</protein>
<dbReference type="InterPro" id="IPR011078">
    <property type="entry name" value="PyrdxlP_homeostasis"/>
</dbReference>
<dbReference type="PANTHER" id="PTHR10146:SF14">
    <property type="entry name" value="PYRIDOXAL PHOSPHATE HOMEOSTASIS PROTEIN"/>
    <property type="match status" value="1"/>
</dbReference>
<feature type="domain" description="Alanine racemase N-terminal" evidence="2">
    <location>
        <begin position="16"/>
        <end position="162"/>
    </location>
</feature>
<dbReference type="GO" id="GO:0030170">
    <property type="term" value="F:pyridoxal phosphate binding"/>
    <property type="evidence" value="ECO:0007669"/>
    <property type="project" value="InterPro"/>
</dbReference>
<proteinExistence type="predicted"/>
<organism evidence="3">
    <name type="scientific">marine metagenome</name>
    <dbReference type="NCBI Taxonomy" id="408172"/>
    <lineage>
        <taxon>unclassified sequences</taxon>
        <taxon>metagenomes</taxon>
        <taxon>ecological metagenomes</taxon>
    </lineage>
</organism>
<dbReference type="NCBIfam" id="TIGR00044">
    <property type="entry name" value="YggS family pyridoxal phosphate-dependent enzyme"/>
    <property type="match status" value="1"/>
</dbReference>
<dbReference type="PROSITE" id="PS01211">
    <property type="entry name" value="UPF0001"/>
    <property type="match status" value="1"/>
</dbReference>
<dbReference type="EMBL" id="UINC01140578">
    <property type="protein sequence ID" value="SVD27809.1"/>
    <property type="molecule type" value="Genomic_DNA"/>
</dbReference>
<evidence type="ECO:0000313" key="3">
    <source>
        <dbReference type="EMBL" id="SVD27809.1"/>
    </source>
</evidence>
<evidence type="ECO:0000259" key="2">
    <source>
        <dbReference type="Pfam" id="PF01168"/>
    </source>
</evidence>
<keyword evidence="1" id="KW-0663">Pyridoxal phosphate</keyword>
<dbReference type="Pfam" id="PF01168">
    <property type="entry name" value="Ala_racemase_N"/>
    <property type="match status" value="1"/>
</dbReference>
<dbReference type="AlphaFoldDB" id="A0A382U0G6"/>
<name>A0A382U0G6_9ZZZZ</name>
<gene>
    <name evidence="3" type="ORF">METZ01_LOCUS380663</name>
</gene>
<dbReference type="SUPFAM" id="SSF51419">
    <property type="entry name" value="PLP-binding barrel"/>
    <property type="match status" value="1"/>
</dbReference>
<sequence length="163" mass="18935">PKIEKFEHDVIWHFIGSIQSNKTKAIAKYFDWVHTLTRDKIANRLNDSRPKKMPPLNICIQVKLEENDTRSSLEIDQLHDFALKINELPNLKLRGLMGMTSFKASEEQRNQSYQKMRNEFEALIRKGIEMDTLSMGMSDDLEIAIQNHSNMIRIGTALFGSRE</sequence>
<evidence type="ECO:0000256" key="1">
    <source>
        <dbReference type="ARBA" id="ARBA00022898"/>
    </source>
</evidence>